<name>A0A5K1UEN6_ENTHI</name>
<proteinExistence type="predicted"/>
<organism evidence="1 2">
    <name type="scientific">Entamoeba histolytica</name>
    <dbReference type="NCBI Taxonomy" id="5759"/>
    <lineage>
        <taxon>Eukaryota</taxon>
        <taxon>Amoebozoa</taxon>
        <taxon>Evosea</taxon>
        <taxon>Archamoebae</taxon>
        <taxon>Mastigamoebida</taxon>
        <taxon>Entamoebidae</taxon>
        <taxon>Entamoeba</taxon>
    </lineage>
</organism>
<dbReference type="AlphaFoldDB" id="A0A5K1UEN6"/>
<reference evidence="1 2" key="1">
    <citation type="submission" date="2016-05" db="EMBL/GenBank/DDBJ databases">
        <title>First whole genome sequencing of Entamoeba histolytica HM1:IMSS-clone-6.</title>
        <authorList>
            <person name="Mukherjee Avik.K."/>
            <person name="Izumyama S."/>
            <person name="Nakada-Tsukui K."/>
            <person name="Nozaki T."/>
        </authorList>
    </citation>
    <scope>NUCLEOTIDE SEQUENCE [LARGE SCALE GENOMIC DNA]</scope>
    <source>
        <strain evidence="1 2">HM1:IMSS clone 6</strain>
    </source>
</reference>
<accession>A0A5K1UEN6</accession>
<gene>
    <name evidence="1" type="ORF">CL6EHI_162770</name>
</gene>
<dbReference type="Proteomes" id="UP000078387">
    <property type="component" value="Unassembled WGS sequence"/>
</dbReference>
<evidence type="ECO:0000313" key="2">
    <source>
        <dbReference type="Proteomes" id="UP000078387"/>
    </source>
</evidence>
<evidence type="ECO:0000313" key="1">
    <source>
        <dbReference type="EMBL" id="GAT99272.1"/>
    </source>
</evidence>
<sequence length="291" mass="33706">MEAIGSKYLNKNNILTTRYFNNNTIYLDRIKTTDGITTINVKNITTNEEIDEMKEKMKETNTYINDIRDDVSQLSTLNTTNMNEINNLTSQLISLSSLVNTSLYSPFYSNEEALLQMTSLTSYINTEISRNTTIKQADIINTIGIKDLKNITYTFPLSTLMSWGTDSSKTFKNTSTDHKMYIFQFMFMINNDTDTPKKTKIYFNSNRIDSGNSSTIDKLDDYSYYYSNGYMIFTSREYVRTVGVYVLNYIDGTLTYKDSVDIVQSSPNQSFCYFIDSKTLFDVWNDEEIKR</sequence>
<protein>
    <submittedName>
        <fullName evidence="1">Uncharacterized protein</fullName>
    </submittedName>
</protein>
<comment type="caution">
    <text evidence="1">The sequence shown here is derived from an EMBL/GenBank/DDBJ whole genome shotgun (WGS) entry which is preliminary data.</text>
</comment>
<dbReference type="EMBL" id="BDEQ01000001">
    <property type="protein sequence ID" value="GAT99272.1"/>
    <property type="molecule type" value="Genomic_DNA"/>
</dbReference>
<dbReference type="VEuPathDB" id="AmoebaDB:EHI_162770"/>